<dbReference type="RefSeq" id="WP_203677838.1">
    <property type="nucleotide sequence ID" value="NZ_BOMW01000016.1"/>
</dbReference>
<comment type="caution">
    <text evidence="3">The sequence shown here is derived from an EMBL/GenBank/DDBJ whole genome shotgun (WGS) entry which is preliminary data.</text>
</comment>
<dbReference type="AlphaFoldDB" id="A0A919N4B9"/>
<accession>A0A919N4B9</accession>
<keyword evidence="1" id="KW-0812">Transmembrane</keyword>
<keyword evidence="4" id="KW-1185">Reference proteome</keyword>
<feature type="transmembrane region" description="Helical" evidence="1">
    <location>
        <begin position="6"/>
        <end position="22"/>
    </location>
</feature>
<evidence type="ECO:0000313" key="3">
    <source>
        <dbReference type="EMBL" id="GIF04143.1"/>
    </source>
</evidence>
<dbReference type="SUPFAM" id="SSF55729">
    <property type="entry name" value="Acyl-CoA N-acyltransferases (Nat)"/>
    <property type="match status" value="1"/>
</dbReference>
<keyword evidence="1" id="KW-0472">Membrane</keyword>
<dbReference type="InterPro" id="IPR000182">
    <property type="entry name" value="GNAT_dom"/>
</dbReference>
<feature type="domain" description="N-acetyltransferase" evidence="2">
    <location>
        <begin position="81"/>
        <end position="206"/>
    </location>
</feature>
<gene>
    <name evidence="3" type="ORF">Asi03nite_16810</name>
</gene>
<evidence type="ECO:0000256" key="1">
    <source>
        <dbReference type="SAM" id="Phobius"/>
    </source>
</evidence>
<organism evidence="3 4">
    <name type="scientific">Actinoplanes siamensis</name>
    <dbReference type="NCBI Taxonomy" id="1223317"/>
    <lineage>
        <taxon>Bacteria</taxon>
        <taxon>Bacillati</taxon>
        <taxon>Actinomycetota</taxon>
        <taxon>Actinomycetes</taxon>
        <taxon>Micromonosporales</taxon>
        <taxon>Micromonosporaceae</taxon>
        <taxon>Actinoplanes</taxon>
    </lineage>
</organism>
<dbReference type="Proteomes" id="UP000629619">
    <property type="component" value="Unassembled WGS sequence"/>
</dbReference>
<dbReference type="EMBL" id="BOMW01000016">
    <property type="protein sequence ID" value="GIF04143.1"/>
    <property type="molecule type" value="Genomic_DNA"/>
</dbReference>
<dbReference type="PROSITE" id="PS51186">
    <property type="entry name" value="GNAT"/>
    <property type="match status" value="1"/>
</dbReference>
<reference evidence="3" key="1">
    <citation type="submission" date="2021-01" db="EMBL/GenBank/DDBJ databases">
        <title>Whole genome shotgun sequence of Actinoplanes siamensis NBRC 109076.</title>
        <authorList>
            <person name="Komaki H."/>
            <person name="Tamura T."/>
        </authorList>
    </citation>
    <scope>NUCLEOTIDE SEQUENCE</scope>
    <source>
        <strain evidence="3">NBRC 109076</strain>
    </source>
</reference>
<dbReference type="InterPro" id="IPR016181">
    <property type="entry name" value="Acyl_CoA_acyltransferase"/>
</dbReference>
<evidence type="ECO:0000259" key="2">
    <source>
        <dbReference type="PROSITE" id="PS51186"/>
    </source>
</evidence>
<name>A0A919N4B9_9ACTN</name>
<dbReference type="GO" id="GO:0016747">
    <property type="term" value="F:acyltransferase activity, transferring groups other than amino-acyl groups"/>
    <property type="evidence" value="ECO:0007669"/>
    <property type="project" value="InterPro"/>
</dbReference>
<keyword evidence="1" id="KW-1133">Transmembrane helix</keyword>
<protein>
    <recommendedName>
        <fullName evidence="2">N-acetyltransferase domain-containing protein</fullName>
    </recommendedName>
</protein>
<feature type="transmembrane region" description="Helical" evidence="1">
    <location>
        <begin position="51"/>
        <end position="69"/>
    </location>
</feature>
<evidence type="ECO:0000313" key="4">
    <source>
        <dbReference type="Proteomes" id="UP000629619"/>
    </source>
</evidence>
<dbReference type="Gene3D" id="3.40.630.30">
    <property type="match status" value="1"/>
</dbReference>
<sequence length="206" mass="23456">MTWLDVVGWAGSALLVWSLLQARLLRLRALNLAGCLVLIVFNAALHVWPMVGLNVVLAVINVWYLWRMLATRHDDKAYQVVEVRTDDEFLAHTLRLHRDDIARFTPGFDTARVNSPGAAAFLVVSGDEVVGVVVFRVRDDGVAQVELDYVTQRYRDFTPGEFVYRQSRYFAEHGCHTVITPPGMRAPYYDRLGFRREGESYVLELA</sequence>
<proteinExistence type="predicted"/>